<dbReference type="HOGENOM" id="CLU_217065_0_0_2"/>
<name>F2KT23_ARCVS</name>
<dbReference type="GeneID" id="43002841"/>
<gene>
    <name evidence="1" type="ordered locus">Arcve_1042</name>
</gene>
<proteinExistence type="predicted"/>
<organism evidence="1 2">
    <name type="scientific">Archaeoglobus veneficus (strain DSM 11195 / SNP6)</name>
    <dbReference type="NCBI Taxonomy" id="693661"/>
    <lineage>
        <taxon>Archaea</taxon>
        <taxon>Methanobacteriati</taxon>
        <taxon>Methanobacteriota</taxon>
        <taxon>Archaeoglobi</taxon>
        <taxon>Archaeoglobales</taxon>
        <taxon>Archaeoglobaceae</taxon>
        <taxon>Archaeoglobus</taxon>
    </lineage>
</organism>
<dbReference type="EMBL" id="CP002588">
    <property type="protein sequence ID" value="AEA47053.1"/>
    <property type="molecule type" value="Genomic_DNA"/>
</dbReference>
<dbReference type="STRING" id="693661.Arcve_1042"/>
<dbReference type="Proteomes" id="UP000008136">
    <property type="component" value="Chromosome"/>
</dbReference>
<evidence type="ECO:0000313" key="1">
    <source>
        <dbReference type="EMBL" id="AEA47053.1"/>
    </source>
</evidence>
<dbReference type="AlphaFoldDB" id="F2KT23"/>
<dbReference type="KEGG" id="ave:Arcve_1042"/>
<protein>
    <submittedName>
        <fullName evidence="1">Uncharacterized protein</fullName>
    </submittedName>
</protein>
<reference evidence="1 2" key="1">
    <citation type="submission" date="2011-03" db="EMBL/GenBank/DDBJ databases">
        <title>The complete genome of Archaeoglobus veneficus SNP6.</title>
        <authorList>
            <consortium name="US DOE Joint Genome Institute (JGI-PGF)"/>
            <person name="Lucas S."/>
            <person name="Copeland A."/>
            <person name="Lapidus A."/>
            <person name="Bruce D."/>
            <person name="Goodwin L."/>
            <person name="Pitluck S."/>
            <person name="Kyrpides N."/>
            <person name="Mavromatis K."/>
            <person name="Pagani I."/>
            <person name="Ivanova N."/>
            <person name="Mikhailova N."/>
            <person name="Lu M."/>
            <person name="Detter J.C."/>
            <person name="Tapia R."/>
            <person name="Han C."/>
            <person name="Land M."/>
            <person name="Hauser L."/>
            <person name="Markowitz V."/>
            <person name="Cheng J.-F."/>
            <person name="Hugenholtz P."/>
            <person name="Woyke T."/>
            <person name="Wu D."/>
            <person name="Spring S."/>
            <person name="Brambilla E."/>
            <person name="Klenk H.-P."/>
            <person name="Eisen J.A."/>
        </authorList>
    </citation>
    <scope>NUCLEOTIDE SEQUENCE [LARGE SCALE GENOMIC DNA]</scope>
    <source>
        <strain>SNP6</strain>
    </source>
</reference>
<sequence>MLRMHCPNCGCTYYRRVTEDGHFGYYACVKCGHTIHLPAKAVAIMN</sequence>
<keyword evidence="2" id="KW-1185">Reference proteome</keyword>
<dbReference type="eggNOG" id="arCOG13405">
    <property type="taxonomic scope" value="Archaea"/>
</dbReference>
<accession>F2KT23</accession>
<dbReference type="RefSeq" id="WP_013683717.1">
    <property type="nucleotide sequence ID" value="NC_015320.1"/>
</dbReference>
<evidence type="ECO:0000313" key="2">
    <source>
        <dbReference type="Proteomes" id="UP000008136"/>
    </source>
</evidence>